<dbReference type="EMBL" id="UYJE01002703">
    <property type="protein sequence ID" value="VDI13007.1"/>
    <property type="molecule type" value="Genomic_DNA"/>
</dbReference>
<name>A0A8B6D1T4_MYTGA</name>
<protein>
    <submittedName>
        <fullName evidence="1">Uncharacterized protein</fullName>
    </submittedName>
</protein>
<keyword evidence="2" id="KW-1185">Reference proteome</keyword>
<organism evidence="1 2">
    <name type="scientific">Mytilus galloprovincialis</name>
    <name type="common">Mediterranean mussel</name>
    <dbReference type="NCBI Taxonomy" id="29158"/>
    <lineage>
        <taxon>Eukaryota</taxon>
        <taxon>Metazoa</taxon>
        <taxon>Spiralia</taxon>
        <taxon>Lophotrochozoa</taxon>
        <taxon>Mollusca</taxon>
        <taxon>Bivalvia</taxon>
        <taxon>Autobranchia</taxon>
        <taxon>Pteriomorphia</taxon>
        <taxon>Mytilida</taxon>
        <taxon>Mytiloidea</taxon>
        <taxon>Mytilidae</taxon>
        <taxon>Mytilinae</taxon>
        <taxon>Mytilus</taxon>
    </lineage>
</organism>
<dbReference type="Proteomes" id="UP000596742">
    <property type="component" value="Unassembled WGS sequence"/>
</dbReference>
<dbReference type="OrthoDB" id="95964at2759"/>
<evidence type="ECO:0000313" key="2">
    <source>
        <dbReference type="Proteomes" id="UP000596742"/>
    </source>
</evidence>
<gene>
    <name evidence="1" type="ORF">MGAL_10B019730</name>
</gene>
<proteinExistence type="predicted"/>
<comment type="caution">
    <text evidence="1">The sequence shown here is derived from an EMBL/GenBank/DDBJ whole genome shotgun (WGS) entry which is preliminary data.</text>
</comment>
<evidence type="ECO:0000313" key="1">
    <source>
        <dbReference type="EMBL" id="VDI13007.1"/>
    </source>
</evidence>
<dbReference type="AlphaFoldDB" id="A0A8B6D1T4"/>
<reference evidence="1" key="1">
    <citation type="submission" date="2018-11" db="EMBL/GenBank/DDBJ databases">
        <authorList>
            <person name="Alioto T."/>
            <person name="Alioto T."/>
        </authorList>
    </citation>
    <scope>NUCLEOTIDE SEQUENCE</scope>
</reference>
<accession>A0A8B6D1T4</accession>
<sequence length="129" mass="14588">MTWDEHLAQLAGALRACVNRSTGYTPNKLMLGMETNQPADLMFGKIDEPQYTGTEEYIIGLEKALKSAHEIARNTLKPSQGKMKKDYDLRVLERQYAAGDLVYVLDTAKVKGKSKKIKFSLEGAWYDNR</sequence>